<dbReference type="Proteomes" id="UP000730482">
    <property type="component" value="Unassembled WGS sequence"/>
</dbReference>
<gene>
    <name evidence="2" type="ORF">KGQ19_16275</name>
</gene>
<sequence>MASALALALLAQSTPAPVHAATTTAGPAAAAALPAPGSVADRNLTGWLQEVQADPNRFDQFLEEDCIKDGGAVCTLSAQQVHDIPGEIKSLTQALDQEVEDDPQLVTAANGPDASAPGGPQPRAFSGSLVKVMRNVAKASKNVFVRKVGASSETVDEIADIAGKVSQGVVALDGTKSLAEGSVVKFGKAAVSLIPGVGDVFSLVDSAINGDAEGIVVATVSLIATAVAIKCPPAGAVIAVGLALWSLGKMIWGWFAGGSQDWQPTPPPTPEELIEQGASLQWTTERIDDKDVALVLPKDGNKASLTLLVDSKWTEHNQNSKPLDYTIRPLENTFHWTEGGMSLPALWRPTLEYSGYPDSFTLWQAGTTYQGTCRNSDLLVSHAPWSRQHYNCGLGTGIRIGLNKPAVITVTYGYYLDCRGFLLACEEPPSTGDVSTALTVAGKHKNGEDYNAYLPTKVNYAIVP</sequence>
<evidence type="ECO:0000256" key="1">
    <source>
        <dbReference type="SAM" id="SignalP"/>
    </source>
</evidence>
<dbReference type="EMBL" id="JAAFYZ010000048">
    <property type="protein sequence ID" value="MBS2548424.1"/>
    <property type="molecule type" value="Genomic_DNA"/>
</dbReference>
<accession>A0ABS5KQY9</accession>
<dbReference type="PRINTS" id="PR00769">
    <property type="entry name" value="DPTHRIATOXIN"/>
</dbReference>
<organism evidence="2 3">
    <name type="scientific">Catenulispora pinistramenti</name>
    <dbReference type="NCBI Taxonomy" id="2705254"/>
    <lineage>
        <taxon>Bacteria</taxon>
        <taxon>Bacillati</taxon>
        <taxon>Actinomycetota</taxon>
        <taxon>Actinomycetes</taxon>
        <taxon>Catenulisporales</taxon>
        <taxon>Catenulisporaceae</taxon>
        <taxon>Catenulispora</taxon>
    </lineage>
</organism>
<name>A0ABS5KQY9_9ACTN</name>
<protein>
    <submittedName>
        <fullName evidence="2">Uncharacterized protein</fullName>
    </submittedName>
</protein>
<feature type="chain" id="PRO_5046818481" evidence="1">
    <location>
        <begin position="21"/>
        <end position="464"/>
    </location>
</feature>
<evidence type="ECO:0000313" key="3">
    <source>
        <dbReference type="Proteomes" id="UP000730482"/>
    </source>
</evidence>
<evidence type="ECO:0000313" key="2">
    <source>
        <dbReference type="EMBL" id="MBS2548424.1"/>
    </source>
</evidence>
<dbReference type="InterPro" id="IPR000512">
    <property type="entry name" value="Diphtheria_toxin"/>
</dbReference>
<dbReference type="InterPro" id="IPR036801">
    <property type="entry name" value="Diphtheria_tox_transloc_sf"/>
</dbReference>
<keyword evidence="3" id="KW-1185">Reference proteome</keyword>
<keyword evidence="1" id="KW-0732">Signal</keyword>
<feature type="signal peptide" evidence="1">
    <location>
        <begin position="1"/>
        <end position="20"/>
    </location>
</feature>
<proteinExistence type="predicted"/>
<comment type="caution">
    <text evidence="2">The sequence shown here is derived from an EMBL/GenBank/DDBJ whole genome shotgun (WGS) entry which is preliminary data.</text>
</comment>
<dbReference type="RefSeq" id="WP_212010010.1">
    <property type="nucleotide sequence ID" value="NZ_JAAFYZ010000048.1"/>
</dbReference>
<reference evidence="2 3" key="1">
    <citation type="submission" date="2020-02" db="EMBL/GenBank/DDBJ databases">
        <title>Acidophilic actinobacteria isolated from forest soil.</title>
        <authorList>
            <person name="Golinska P."/>
        </authorList>
    </citation>
    <scope>NUCLEOTIDE SEQUENCE [LARGE SCALE GENOMIC DNA]</scope>
    <source>
        <strain evidence="2 3">NL8</strain>
    </source>
</reference>
<dbReference type="SUPFAM" id="SSF56845">
    <property type="entry name" value="Diphtheria toxin, middle domain"/>
    <property type="match status" value="1"/>
</dbReference>
<dbReference type="Gene3D" id="1.10.490.40">
    <property type="entry name" value="Diphtheria toxin, translocation domain"/>
    <property type="match status" value="1"/>
</dbReference>